<reference evidence="4 5" key="1">
    <citation type="submission" date="2014-06" db="EMBL/GenBank/DDBJ databases">
        <title>Draft genome sequence of an extremely salt tolerant bacteria Halomonas salina/CIFRI 1.</title>
        <authorList>
            <person name="Behera B.D."/>
            <person name="Meena D.K."/>
            <person name="Das P."/>
            <person name="Maharana J."/>
            <person name="Paria P."/>
            <person name="Sharma A.P."/>
            <person name="Shamsudheen K.V."/>
            <person name="Rijit J."/>
            <person name="Dixit V."/>
            <person name="Verma A."/>
            <person name="Scaria V."/>
            <person name="Sivasubbu S."/>
        </authorList>
    </citation>
    <scope>NUCLEOTIDE SEQUENCE [LARGE SCALE GENOMIC DNA]</scope>
    <source>
        <strain evidence="4 5">CIFRI 1</strain>
    </source>
</reference>
<dbReference type="InterPro" id="IPR005770">
    <property type="entry name" value="PhnD"/>
</dbReference>
<dbReference type="SUPFAM" id="SSF53850">
    <property type="entry name" value="Periplasmic binding protein-like II"/>
    <property type="match status" value="1"/>
</dbReference>
<proteinExistence type="inferred from homology"/>
<gene>
    <name evidence="4" type="ORF">FP66_10765</name>
</gene>
<comment type="caution">
    <text evidence="4">The sequence shown here is derived from an EMBL/GenBank/DDBJ whole genome shotgun (WGS) entry which is preliminary data.</text>
</comment>
<organism evidence="4 5">
    <name type="scientific">Halomonas salina</name>
    <dbReference type="NCBI Taxonomy" id="42565"/>
    <lineage>
        <taxon>Bacteria</taxon>
        <taxon>Pseudomonadati</taxon>
        <taxon>Pseudomonadota</taxon>
        <taxon>Gammaproteobacteria</taxon>
        <taxon>Oceanospirillales</taxon>
        <taxon>Halomonadaceae</taxon>
        <taxon>Halomonas</taxon>
    </lineage>
</organism>
<protein>
    <submittedName>
        <fullName evidence="4">Phosphonate ABC transporter substrate-binding protein</fullName>
    </submittedName>
</protein>
<evidence type="ECO:0000256" key="2">
    <source>
        <dbReference type="ARBA" id="ARBA00022729"/>
    </source>
</evidence>
<dbReference type="Proteomes" id="UP000029721">
    <property type="component" value="Unassembled WGS sequence"/>
</dbReference>
<evidence type="ECO:0000256" key="3">
    <source>
        <dbReference type="SAM" id="SignalP"/>
    </source>
</evidence>
<feature type="signal peptide" evidence="3">
    <location>
        <begin position="1"/>
        <end position="23"/>
    </location>
</feature>
<keyword evidence="5" id="KW-1185">Reference proteome</keyword>
<dbReference type="PANTHER" id="PTHR35841">
    <property type="entry name" value="PHOSPHONATES-BINDING PERIPLASMIC PROTEIN"/>
    <property type="match status" value="1"/>
</dbReference>
<evidence type="ECO:0000313" key="5">
    <source>
        <dbReference type="Proteomes" id="UP000029721"/>
    </source>
</evidence>
<keyword evidence="2 3" id="KW-0732">Signal</keyword>
<name>A0ABR4WRG1_9GAMM</name>
<feature type="chain" id="PRO_5046894193" evidence="3">
    <location>
        <begin position="24"/>
        <end position="318"/>
    </location>
</feature>
<evidence type="ECO:0000313" key="4">
    <source>
        <dbReference type="EMBL" id="KGE77316.1"/>
    </source>
</evidence>
<sequence length="318" mass="34660">MSRSLLVGGVAATLAAGMSQAQAEFSLSDRFHDADGDLVADIPEDASQWRDPDTLVFAYTPVEDPAVYAEVWDGFLEHMEDVTGKKVQFFPVQSNSAQIEAMRAGRLHVAGFNTGSNPLAVACAGYRPFAMMAAEDGSFGYEMEIITHPGSGIDEVEDIRGNTLTHTSETSNSGFKAPTALMASEFGMVSGEDYDVDFSGKHDNSVLGVANRDYAVATVANSVKNRMIDRGVIDADQIEVIYQSDTFPTTSYGTAHDLAPELQEAIQEAFFSFDWEGSALEEEFGRNGEEQFIPITFQEHWAVIRQIDEANGVEYACQ</sequence>
<dbReference type="PANTHER" id="PTHR35841:SF1">
    <property type="entry name" value="PHOSPHONATES-BINDING PERIPLASMIC PROTEIN"/>
    <property type="match status" value="1"/>
</dbReference>
<dbReference type="NCBIfam" id="TIGR01098">
    <property type="entry name" value="3A0109s03R"/>
    <property type="match status" value="1"/>
</dbReference>
<dbReference type="Pfam" id="PF12974">
    <property type="entry name" value="Phosphonate-bd"/>
    <property type="match status" value="1"/>
</dbReference>
<comment type="similarity">
    <text evidence="1">Belongs to the phosphate/phosphite/phosphonate binding protein family.</text>
</comment>
<evidence type="ECO:0000256" key="1">
    <source>
        <dbReference type="ARBA" id="ARBA00007162"/>
    </source>
</evidence>
<dbReference type="EMBL" id="JOKD01000044">
    <property type="protein sequence ID" value="KGE77316.1"/>
    <property type="molecule type" value="Genomic_DNA"/>
</dbReference>
<accession>A0ABR4WRG1</accession>
<dbReference type="Gene3D" id="3.40.190.10">
    <property type="entry name" value="Periplasmic binding protein-like II"/>
    <property type="match status" value="2"/>
</dbReference>